<gene>
    <name evidence="1" type="ORF">COW99_01960</name>
</gene>
<evidence type="ECO:0000313" key="2">
    <source>
        <dbReference type="Proteomes" id="UP000231246"/>
    </source>
</evidence>
<name>A0A2H0BXZ9_9BACT</name>
<proteinExistence type="predicted"/>
<evidence type="ECO:0008006" key="3">
    <source>
        <dbReference type="Google" id="ProtNLM"/>
    </source>
</evidence>
<dbReference type="AlphaFoldDB" id="A0A2H0BXZ9"/>
<protein>
    <recommendedName>
        <fullName evidence="3">Glycosyltransferase</fullName>
    </recommendedName>
</protein>
<reference evidence="1 2" key="1">
    <citation type="submission" date="2017-09" db="EMBL/GenBank/DDBJ databases">
        <title>Depth-based differentiation of microbial function through sediment-hosted aquifers and enrichment of novel symbionts in the deep terrestrial subsurface.</title>
        <authorList>
            <person name="Probst A.J."/>
            <person name="Ladd B."/>
            <person name="Jarett J.K."/>
            <person name="Geller-Mcgrath D.E."/>
            <person name="Sieber C.M."/>
            <person name="Emerson J.B."/>
            <person name="Anantharaman K."/>
            <person name="Thomas B.C."/>
            <person name="Malmstrom R."/>
            <person name="Stieglmeier M."/>
            <person name="Klingl A."/>
            <person name="Woyke T."/>
            <person name="Ryan C.M."/>
            <person name="Banfield J.F."/>
        </authorList>
    </citation>
    <scope>NUCLEOTIDE SEQUENCE [LARGE SCALE GENOMIC DNA]</scope>
    <source>
        <strain evidence="1">CG22_combo_CG10-13_8_21_14_all_38_20</strain>
    </source>
</reference>
<organism evidence="1 2">
    <name type="scientific">Candidatus Roizmanbacteria bacterium CG22_combo_CG10-13_8_21_14_all_38_20</name>
    <dbReference type="NCBI Taxonomy" id="1974862"/>
    <lineage>
        <taxon>Bacteria</taxon>
        <taxon>Candidatus Roizmaniibacteriota</taxon>
    </lineage>
</organism>
<dbReference type="EMBL" id="PCTA01000013">
    <property type="protein sequence ID" value="PIP61838.1"/>
    <property type="molecule type" value="Genomic_DNA"/>
</dbReference>
<accession>A0A2H0BXZ9</accession>
<sequence length="346" mass="39847">MQKPKLDYLRLLTTQKGILQHSSGDKPNRKYGYASDDNGRALVVSDLWCGANDSSMKKYIQIYLENIARSQAKNGKFYCYLYDNGKRKQLGTGDWFGRSLVALAFHILRSDLYIYKDPIFKCLRRSLRLVLDAPEKFSSLRLRSQLVLASYYLLVAKQVQTILTSSQETRLREILKLWGKDLSVAFDKHAESYWVWPENKITYDNGKVIQAYLLLGEILEKQQLIKIGQKMLNWYLEQTMKNGYFQAPGNNKGKFWRKGEQMPLTDEQPLEAYSLITALVSAKKIDTARQVYEWYFGKNRLKVVMVNKLGGVYDGLRKNSVNPNLGAENVVGISLAYLAIKHKINL</sequence>
<evidence type="ECO:0000313" key="1">
    <source>
        <dbReference type="EMBL" id="PIP61838.1"/>
    </source>
</evidence>
<comment type="caution">
    <text evidence="1">The sequence shown here is derived from an EMBL/GenBank/DDBJ whole genome shotgun (WGS) entry which is preliminary data.</text>
</comment>
<dbReference type="Proteomes" id="UP000231246">
    <property type="component" value="Unassembled WGS sequence"/>
</dbReference>